<organism evidence="1">
    <name type="scientific">Anguilla anguilla</name>
    <name type="common">European freshwater eel</name>
    <name type="synonym">Muraena anguilla</name>
    <dbReference type="NCBI Taxonomy" id="7936"/>
    <lineage>
        <taxon>Eukaryota</taxon>
        <taxon>Metazoa</taxon>
        <taxon>Chordata</taxon>
        <taxon>Craniata</taxon>
        <taxon>Vertebrata</taxon>
        <taxon>Euteleostomi</taxon>
        <taxon>Actinopterygii</taxon>
        <taxon>Neopterygii</taxon>
        <taxon>Teleostei</taxon>
        <taxon>Anguilliformes</taxon>
        <taxon>Anguillidae</taxon>
        <taxon>Anguilla</taxon>
    </lineage>
</organism>
<accession>A0A0E9Y0V4</accession>
<reference evidence="1" key="1">
    <citation type="submission" date="2014-11" db="EMBL/GenBank/DDBJ databases">
        <authorList>
            <person name="Amaro Gonzalez C."/>
        </authorList>
    </citation>
    <scope>NUCLEOTIDE SEQUENCE</scope>
</reference>
<dbReference type="EMBL" id="GBXM01000286">
    <property type="protein sequence ID" value="JAI08292.1"/>
    <property type="molecule type" value="Transcribed_RNA"/>
</dbReference>
<sequence length="24" mass="2880">MSLIIDMYSIITFFWFVQQKGVLV</sequence>
<reference evidence="1" key="2">
    <citation type="journal article" date="2015" name="Fish Shellfish Immunol.">
        <title>Early steps in the European eel (Anguilla anguilla)-Vibrio vulnificus interaction in the gills: Role of the RtxA13 toxin.</title>
        <authorList>
            <person name="Callol A."/>
            <person name="Pajuelo D."/>
            <person name="Ebbesson L."/>
            <person name="Teles M."/>
            <person name="MacKenzie S."/>
            <person name="Amaro C."/>
        </authorList>
    </citation>
    <scope>NUCLEOTIDE SEQUENCE</scope>
</reference>
<name>A0A0E9Y0V4_ANGAN</name>
<evidence type="ECO:0000313" key="1">
    <source>
        <dbReference type="EMBL" id="JAI08292.1"/>
    </source>
</evidence>
<dbReference type="AlphaFoldDB" id="A0A0E9Y0V4"/>
<proteinExistence type="predicted"/>
<protein>
    <submittedName>
        <fullName evidence="1">Uncharacterized protein</fullName>
    </submittedName>
</protein>